<dbReference type="GO" id="GO:0044205">
    <property type="term" value="P:'de novo' UMP biosynthetic process"/>
    <property type="evidence" value="ECO:0007669"/>
    <property type="project" value="UniProtKB-UniPathway"/>
</dbReference>
<evidence type="ECO:0000256" key="2">
    <source>
        <dbReference type="ARBA" id="ARBA00004434"/>
    </source>
</evidence>
<evidence type="ECO:0000256" key="7">
    <source>
        <dbReference type="ARBA" id="ARBA00022606"/>
    </source>
</evidence>
<keyword evidence="10 21" id="KW-0812">Transmembrane</keyword>
<comment type="catalytic activity">
    <reaction evidence="20 21">
        <text>(S)-dihydroorotate + a quinone = orotate + a quinol</text>
        <dbReference type="Rhea" id="RHEA:30187"/>
        <dbReference type="ChEBI" id="CHEBI:24646"/>
        <dbReference type="ChEBI" id="CHEBI:30839"/>
        <dbReference type="ChEBI" id="CHEBI:30864"/>
        <dbReference type="ChEBI" id="CHEBI:132124"/>
        <dbReference type="EC" id="1.3.5.2"/>
    </reaction>
</comment>
<dbReference type="AlphaFoldDB" id="E2AD36"/>
<dbReference type="PROSITE" id="PS00911">
    <property type="entry name" value="DHODEHASE_1"/>
    <property type="match status" value="1"/>
</dbReference>
<keyword evidence="12 21" id="KW-0999">Mitochondrion inner membrane</keyword>
<evidence type="ECO:0000313" key="23">
    <source>
        <dbReference type="EMBL" id="EFN68672.1"/>
    </source>
</evidence>
<dbReference type="PROSITE" id="PS00912">
    <property type="entry name" value="DHODEHASE_2"/>
    <property type="match status" value="1"/>
</dbReference>
<comment type="caution">
    <text evidence="21">Lacks conserved residue(s) required for the propagation of feature annotation.</text>
</comment>
<dbReference type="PANTHER" id="PTHR48109">
    <property type="entry name" value="DIHYDROOROTATE DEHYDROGENASE (QUINONE), MITOCHONDRIAL-RELATED"/>
    <property type="match status" value="1"/>
</dbReference>
<feature type="transmembrane region" description="Helical" evidence="21">
    <location>
        <begin position="182"/>
        <end position="200"/>
    </location>
</feature>
<evidence type="ECO:0000256" key="18">
    <source>
        <dbReference type="ARBA" id="ARBA00023170"/>
    </source>
</evidence>
<evidence type="ECO:0000256" key="16">
    <source>
        <dbReference type="ARBA" id="ARBA00023128"/>
    </source>
</evidence>
<keyword evidence="19" id="KW-0807">Transducer</keyword>
<feature type="domain" description="Dihydroorotate dehydrogenase catalytic" evidence="22">
    <location>
        <begin position="454"/>
        <end position="748"/>
    </location>
</feature>
<dbReference type="GO" id="GO:0106430">
    <property type="term" value="F:dihydroorotate dehydrogenase (quinone) activity"/>
    <property type="evidence" value="ECO:0007669"/>
    <property type="project" value="UniProtKB-EC"/>
</dbReference>
<evidence type="ECO:0000259" key="22">
    <source>
        <dbReference type="Pfam" id="PF01180"/>
    </source>
</evidence>
<evidence type="ECO:0000256" key="15">
    <source>
        <dbReference type="ARBA" id="ARBA00023002"/>
    </source>
</evidence>
<keyword evidence="17 21" id="KW-0472">Membrane</keyword>
<dbReference type="Gene3D" id="3.20.20.70">
    <property type="entry name" value="Aldolase class I"/>
    <property type="match status" value="1"/>
</dbReference>
<evidence type="ECO:0000256" key="1">
    <source>
        <dbReference type="ARBA" id="ARBA00004141"/>
    </source>
</evidence>
<proteinExistence type="inferred from homology"/>
<keyword evidence="24" id="KW-1185">Reference proteome</keyword>
<accession>E2AD36</accession>
<evidence type="ECO:0000256" key="13">
    <source>
        <dbReference type="ARBA" id="ARBA00022946"/>
    </source>
</evidence>
<dbReference type="GO" id="GO:0005549">
    <property type="term" value="F:odorant binding"/>
    <property type="evidence" value="ECO:0007669"/>
    <property type="project" value="InterPro"/>
</dbReference>
<evidence type="ECO:0000256" key="19">
    <source>
        <dbReference type="ARBA" id="ARBA00023224"/>
    </source>
</evidence>
<keyword evidence="8 21" id="KW-0285">Flavoprotein</keyword>
<evidence type="ECO:0000256" key="17">
    <source>
        <dbReference type="ARBA" id="ARBA00023136"/>
    </source>
</evidence>
<dbReference type="NCBIfam" id="TIGR01036">
    <property type="entry name" value="pyrD_sub2"/>
    <property type="match status" value="1"/>
</dbReference>
<keyword evidence="13" id="KW-0809">Transit peptide</keyword>
<evidence type="ECO:0000256" key="11">
    <source>
        <dbReference type="ARBA" id="ARBA00022725"/>
    </source>
</evidence>
<comment type="similarity">
    <text evidence="4 21">Belongs to the dihydroorotate dehydrogenase family. Type 2 subfamily.</text>
</comment>
<keyword evidence="9 21" id="KW-0288">FMN</keyword>
<dbReference type="NCBIfam" id="NF003652">
    <property type="entry name" value="PRK05286.2-5"/>
    <property type="match status" value="1"/>
</dbReference>
<dbReference type="InterPro" id="IPR004117">
    <property type="entry name" value="7tm6_olfct_rcpt"/>
</dbReference>
<evidence type="ECO:0000256" key="5">
    <source>
        <dbReference type="ARBA" id="ARBA00012791"/>
    </source>
</evidence>
<dbReference type="Proteomes" id="UP000000311">
    <property type="component" value="Unassembled WGS sequence"/>
</dbReference>
<dbReference type="GO" id="GO:0005743">
    <property type="term" value="C:mitochondrial inner membrane"/>
    <property type="evidence" value="ECO:0007669"/>
    <property type="project" value="UniProtKB-SubCell"/>
</dbReference>
<feature type="transmembrane region" description="Helical" evidence="21">
    <location>
        <begin position="299"/>
        <end position="319"/>
    </location>
</feature>
<dbReference type="GO" id="GO:0004984">
    <property type="term" value="F:olfactory receptor activity"/>
    <property type="evidence" value="ECO:0007669"/>
    <property type="project" value="InterPro"/>
</dbReference>
<reference evidence="23 24" key="1">
    <citation type="journal article" date="2010" name="Science">
        <title>Genomic comparison of the ants Camponotus floridanus and Harpegnathos saltator.</title>
        <authorList>
            <person name="Bonasio R."/>
            <person name="Zhang G."/>
            <person name="Ye C."/>
            <person name="Mutti N.S."/>
            <person name="Fang X."/>
            <person name="Qin N."/>
            <person name="Donahue G."/>
            <person name="Yang P."/>
            <person name="Li Q."/>
            <person name="Li C."/>
            <person name="Zhang P."/>
            <person name="Huang Z."/>
            <person name="Berger S.L."/>
            <person name="Reinberg D."/>
            <person name="Wang J."/>
            <person name="Liebig J."/>
        </authorList>
    </citation>
    <scope>NUCLEOTIDE SEQUENCE [LARGE SCALE GENOMIC DNA]</scope>
    <source>
        <strain evidence="24">C129</strain>
    </source>
</reference>
<name>E2AD36_CAMFO</name>
<evidence type="ECO:0000313" key="24">
    <source>
        <dbReference type="Proteomes" id="UP000000311"/>
    </source>
</evidence>
<dbReference type="FunCoup" id="E2AD36">
    <property type="interactions" value="723"/>
</dbReference>
<keyword evidence="7" id="KW-0716">Sensory transduction</keyword>
<evidence type="ECO:0000256" key="3">
    <source>
        <dbReference type="ARBA" id="ARBA00005161"/>
    </source>
</evidence>
<dbReference type="PANTHER" id="PTHR48109:SF4">
    <property type="entry name" value="DIHYDROOROTATE DEHYDROGENASE (QUINONE), MITOCHONDRIAL"/>
    <property type="match status" value="1"/>
</dbReference>
<evidence type="ECO:0000256" key="12">
    <source>
        <dbReference type="ARBA" id="ARBA00022792"/>
    </source>
</evidence>
<dbReference type="GO" id="GO:0006207">
    <property type="term" value="P:'de novo' pyrimidine nucleobase biosynthetic process"/>
    <property type="evidence" value="ECO:0007669"/>
    <property type="project" value="InterPro"/>
</dbReference>
<feature type="transmembrane region" description="Helical" evidence="21">
    <location>
        <begin position="69"/>
        <end position="89"/>
    </location>
</feature>
<keyword evidence="16 21" id="KW-0496">Mitochondrion</keyword>
<comment type="pathway">
    <text evidence="3 21">Pyrimidine metabolism; UMP biosynthesis via de novo pathway; orotate from (S)-dihydroorotate (quinone route): step 1/1.</text>
</comment>
<dbReference type="InterPro" id="IPR050074">
    <property type="entry name" value="DHO_dehydrogenase"/>
</dbReference>
<gene>
    <name evidence="23" type="ORF">EAG_14971</name>
</gene>
<dbReference type="GO" id="GO:0007165">
    <property type="term" value="P:signal transduction"/>
    <property type="evidence" value="ECO:0007669"/>
    <property type="project" value="UniProtKB-KW"/>
</dbReference>
<keyword evidence="11" id="KW-0552">Olfaction</keyword>
<dbReference type="NCBIfam" id="NF003645">
    <property type="entry name" value="PRK05286.1-2"/>
    <property type="match status" value="1"/>
</dbReference>
<dbReference type="InterPro" id="IPR005720">
    <property type="entry name" value="Dihydroorotate_DH_cat"/>
</dbReference>
<dbReference type="InterPro" id="IPR005719">
    <property type="entry name" value="Dihydroorotate_DH_2"/>
</dbReference>
<dbReference type="EMBL" id="GL438658">
    <property type="protein sequence ID" value="EFN68672.1"/>
    <property type="molecule type" value="Genomic_DNA"/>
</dbReference>
<evidence type="ECO:0000256" key="10">
    <source>
        <dbReference type="ARBA" id="ARBA00022692"/>
    </source>
</evidence>
<sequence length="767" mass="85377">MGWKDEVAYAMTPLKILTVPIGGWPLQEYNKFALARHILSICGLSVVVIVQALELYYNCTGANANLDALTLLACGILALLKIIWFRIYADNLICNYSSAMNDYLAIDTEQKRAVIQKHASWGRMISIIALLITYVDSLIFIVGHASVSSEEGKINITILGHQAGYAVPSTCTLAHFHISKSTYLVIFMLEYIYLMIMCTSNHGSDSLFLHITLHICGQLKILKTSFINFDVTSPDVYKRFKQLILRHDHLIRMARKLAEIVSFVLVVQLFISSMLICIVGFQFIVALTTSDFSMMSKSFMVLSAFLAQLTVYSIVGDYLKTQMEEVAQSVYQCAWYNLPVKLTRNIAFIMMWNQFPIKLQAGNFIVVDLESYMNAKMAQRLSNKAKLKSLFTVTSSAVALFSGISLYQGNERFYSEVVIPLAQLIDAETAHNLAVKSLKWGFVSKQKTEDPSLLQTTVLGLQFKNPIGIAAGFDKQGEAVEGLHKIGFSFVEIGSVTPKPQSGNPKPRVFRLPEDNAIINRYGFNSDGHDVVWEHLKKLKENKNFNGILGVNLGKNKETNDAVQDYIDGIKRFMDVADYFVINVSSPNTPDLRSWQNKKNLEQLLTRINVARELLNSKQPLLLKLAPDLSDSERQDVADVILKKKSKVDGLVLCNTTIMRPNLINSNKEESGGLSGAPLADISTAIISDMYKRTHGSIPIIGVGGIFSGADAYIKIKAGASLIQLYTSFVYNGPPIVDKIKRELCEILETNGFSSVTDVVGKDTKNR</sequence>
<organism evidence="24">
    <name type="scientific">Camponotus floridanus</name>
    <name type="common">Florida carpenter ant</name>
    <dbReference type="NCBI Taxonomy" id="104421"/>
    <lineage>
        <taxon>Eukaryota</taxon>
        <taxon>Metazoa</taxon>
        <taxon>Ecdysozoa</taxon>
        <taxon>Arthropoda</taxon>
        <taxon>Hexapoda</taxon>
        <taxon>Insecta</taxon>
        <taxon>Pterygota</taxon>
        <taxon>Neoptera</taxon>
        <taxon>Endopterygota</taxon>
        <taxon>Hymenoptera</taxon>
        <taxon>Apocrita</taxon>
        <taxon>Aculeata</taxon>
        <taxon>Formicoidea</taxon>
        <taxon>Formicidae</taxon>
        <taxon>Formicinae</taxon>
        <taxon>Camponotus</taxon>
    </lineage>
</organism>
<evidence type="ECO:0000256" key="21">
    <source>
        <dbReference type="RuleBase" id="RU361255"/>
    </source>
</evidence>
<evidence type="ECO:0000256" key="6">
    <source>
        <dbReference type="ARBA" id="ARBA00017599"/>
    </source>
</evidence>
<protein>
    <recommendedName>
        <fullName evidence="6 21">Dihydroorotate dehydrogenase (quinone), mitochondrial</fullName>
        <shortName evidence="21">DHOdehase</shortName>
        <ecNumber evidence="5 21">1.3.5.2</ecNumber>
    </recommendedName>
</protein>
<dbReference type="CDD" id="cd04738">
    <property type="entry name" value="DHOD_2_like"/>
    <property type="match status" value="1"/>
</dbReference>
<evidence type="ECO:0000256" key="14">
    <source>
        <dbReference type="ARBA" id="ARBA00022989"/>
    </source>
</evidence>
<keyword evidence="14 21" id="KW-1133">Transmembrane helix</keyword>
<evidence type="ECO:0000256" key="9">
    <source>
        <dbReference type="ARBA" id="ARBA00022643"/>
    </source>
</evidence>
<dbReference type="InterPro" id="IPR001295">
    <property type="entry name" value="Dihydroorotate_DH_CS"/>
</dbReference>
<feature type="transmembrane region" description="Helical" evidence="21">
    <location>
        <begin position="38"/>
        <end position="57"/>
    </location>
</feature>
<keyword evidence="15 21" id="KW-0560">Oxidoreductase</keyword>
<dbReference type="SUPFAM" id="SSF51395">
    <property type="entry name" value="FMN-linked oxidoreductases"/>
    <property type="match status" value="1"/>
</dbReference>
<feature type="transmembrane region" description="Helical" evidence="21">
    <location>
        <begin position="260"/>
        <end position="287"/>
    </location>
</feature>
<keyword evidence="18" id="KW-0675">Receptor</keyword>
<evidence type="ECO:0000256" key="4">
    <source>
        <dbReference type="ARBA" id="ARBA00005359"/>
    </source>
</evidence>
<dbReference type="UniPathway" id="UPA00070">
    <property type="reaction ID" value="UER00946"/>
</dbReference>
<dbReference type="OrthoDB" id="8185860at2759"/>
<dbReference type="Pfam" id="PF02949">
    <property type="entry name" value="7tm_6"/>
    <property type="match status" value="1"/>
</dbReference>
<evidence type="ECO:0000256" key="8">
    <source>
        <dbReference type="ARBA" id="ARBA00022630"/>
    </source>
</evidence>
<feature type="transmembrane region" description="Helical" evidence="21">
    <location>
        <begin position="121"/>
        <end position="142"/>
    </location>
</feature>
<comment type="cofactor">
    <cofactor evidence="21">
        <name>FMN</name>
        <dbReference type="ChEBI" id="CHEBI:58210"/>
    </cofactor>
    <text evidence="21">Binds 1 FMN per subunit.</text>
</comment>
<dbReference type="EC" id="1.3.5.2" evidence="5 21"/>
<dbReference type="STRING" id="104421.E2AD36"/>
<dbReference type="InParanoid" id="E2AD36"/>
<comment type="subcellular location">
    <subcellularLocation>
        <location evidence="1">Membrane</location>
        <topology evidence="1">Multi-pass membrane protein</topology>
    </subcellularLocation>
    <subcellularLocation>
        <location evidence="2 21">Mitochondrion inner membrane</location>
        <topology evidence="2 21">Single-pass membrane protein</topology>
    </subcellularLocation>
</comment>
<dbReference type="InterPro" id="IPR013785">
    <property type="entry name" value="Aldolase_TIM"/>
</dbReference>
<evidence type="ECO:0000256" key="20">
    <source>
        <dbReference type="ARBA" id="ARBA00048639"/>
    </source>
</evidence>
<dbReference type="Pfam" id="PF01180">
    <property type="entry name" value="DHO_dh"/>
    <property type="match status" value="1"/>
</dbReference>
<feature type="transmembrane region" description="Helical" evidence="21">
    <location>
        <begin position="387"/>
        <end position="407"/>
    </location>
</feature>
<dbReference type="FunFam" id="3.20.20.70:FF:000066">
    <property type="entry name" value="Dihydroorotate dehydrogenase (quinone), mitochondrial"/>
    <property type="match status" value="1"/>
</dbReference>